<protein>
    <submittedName>
        <fullName evidence="2">PF04342 family protein</fullName>
    </submittedName>
</protein>
<proteinExistence type="predicted"/>
<accession>T0H973</accession>
<reference evidence="2" key="1">
    <citation type="submission" date="2013-05" db="EMBL/GenBank/DDBJ databases">
        <authorList>
            <person name="Harkins D.M."/>
            <person name="Durkin A.S."/>
            <person name="Brinkac L.M."/>
            <person name="Haft D.H."/>
            <person name="Selengut J.D."/>
            <person name="Sanka R."/>
            <person name="DePew J."/>
            <person name="Purushe J."/>
            <person name="Galloway R.L."/>
            <person name="Vinetz J.M."/>
            <person name="Sutton G.G."/>
            <person name="Nierman W.C."/>
            <person name="Fouts D.E."/>
        </authorList>
    </citation>
    <scope>NUCLEOTIDE SEQUENCE [LARGE SCALE GENOMIC DNA]</scope>
    <source>
        <strain evidence="2">80-412</strain>
    </source>
</reference>
<evidence type="ECO:0000313" key="2">
    <source>
        <dbReference type="EMBL" id="EQA80363.1"/>
    </source>
</evidence>
<evidence type="ECO:0000313" key="3">
    <source>
        <dbReference type="Proteomes" id="UP000015445"/>
    </source>
</evidence>
<dbReference type="PIRSF" id="PIRSF021239">
    <property type="entry name" value="UCP021239"/>
    <property type="match status" value="1"/>
</dbReference>
<gene>
    <name evidence="2" type="ORF">LEP1GSC193_4358</name>
</gene>
<evidence type="ECO:0000256" key="1">
    <source>
        <dbReference type="SAM" id="Phobius"/>
    </source>
</evidence>
<dbReference type="Pfam" id="PF04342">
    <property type="entry name" value="DMT_6"/>
    <property type="match status" value="1"/>
</dbReference>
<sequence>MISGLPRNSISKDRILMKTFLLLVCSNLFMTFAWYGHLKFFRGWNLPLTIFLSWGIALFEYMLMVPANRIGYGEEGYSAFQLKILQEVITISIFILFASLVLNEKIKWNHAVSFLLVLAAVGFAFYDKVPNPAAH</sequence>
<organism evidence="2 3">
    <name type="scientific">Leptospira alstonii serovar Pingchang str. 80-412</name>
    <dbReference type="NCBI Taxonomy" id="1218564"/>
    <lineage>
        <taxon>Bacteria</taxon>
        <taxon>Pseudomonadati</taxon>
        <taxon>Spirochaetota</taxon>
        <taxon>Spirochaetia</taxon>
        <taxon>Leptospirales</taxon>
        <taxon>Leptospiraceae</taxon>
        <taxon>Leptospira</taxon>
    </lineage>
</organism>
<feature type="transmembrane region" description="Helical" evidence="1">
    <location>
        <begin position="20"/>
        <end position="38"/>
    </location>
</feature>
<dbReference type="Proteomes" id="UP000015445">
    <property type="component" value="Unassembled WGS sequence"/>
</dbReference>
<dbReference type="InterPro" id="IPR007437">
    <property type="entry name" value="DUF486"/>
</dbReference>
<comment type="caution">
    <text evidence="2">The sequence shown here is derived from an EMBL/GenBank/DDBJ whole genome shotgun (WGS) entry which is preliminary data.</text>
</comment>
<feature type="transmembrane region" description="Helical" evidence="1">
    <location>
        <begin position="108"/>
        <end position="126"/>
    </location>
</feature>
<dbReference type="PANTHER" id="PTHR38482">
    <property type="entry name" value="DMT FAMILY PROTEIN"/>
    <property type="match status" value="1"/>
</dbReference>
<keyword evidence="1" id="KW-0472">Membrane</keyword>
<feature type="transmembrane region" description="Helical" evidence="1">
    <location>
        <begin position="44"/>
        <end position="63"/>
    </location>
</feature>
<dbReference type="EMBL" id="AOHD02000040">
    <property type="protein sequence ID" value="EQA80363.1"/>
    <property type="molecule type" value="Genomic_DNA"/>
</dbReference>
<name>T0H973_9LEPT</name>
<keyword evidence="1" id="KW-0812">Transmembrane</keyword>
<keyword evidence="3" id="KW-1185">Reference proteome</keyword>
<dbReference type="PANTHER" id="PTHR38482:SF1">
    <property type="entry name" value="DMT FAMILY PROTEIN"/>
    <property type="match status" value="1"/>
</dbReference>
<keyword evidence="1" id="KW-1133">Transmembrane helix</keyword>
<feature type="transmembrane region" description="Helical" evidence="1">
    <location>
        <begin position="84"/>
        <end position="102"/>
    </location>
</feature>
<dbReference type="AlphaFoldDB" id="T0H973"/>